<sequence>MTSRAADPDGIRLAVLKPKVGQLTVSLSNLFNAPLDTGRLPDDWLLATAVPIHKAEIGTRARITDQRA</sequence>
<keyword evidence="2" id="KW-1185">Reference proteome</keyword>
<evidence type="ECO:0000313" key="1">
    <source>
        <dbReference type="EMBL" id="VDP91626.1"/>
    </source>
</evidence>
<dbReference type="WBParaSite" id="ECPE_0001439401-mRNA-1">
    <property type="protein sequence ID" value="ECPE_0001439401-mRNA-1"/>
    <property type="gene ID" value="ECPE_0001439401"/>
</dbReference>
<dbReference type="OrthoDB" id="6242193at2759"/>
<accession>A0A183B569</accession>
<reference evidence="3" key="1">
    <citation type="submission" date="2016-06" db="UniProtKB">
        <authorList>
            <consortium name="WormBaseParasite"/>
        </authorList>
    </citation>
    <scope>IDENTIFICATION</scope>
</reference>
<name>A0A183B569_9TREM</name>
<evidence type="ECO:0000313" key="2">
    <source>
        <dbReference type="Proteomes" id="UP000272942"/>
    </source>
</evidence>
<organism evidence="3">
    <name type="scientific">Echinostoma caproni</name>
    <dbReference type="NCBI Taxonomy" id="27848"/>
    <lineage>
        <taxon>Eukaryota</taxon>
        <taxon>Metazoa</taxon>
        <taxon>Spiralia</taxon>
        <taxon>Lophotrochozoa</taxon>
        <taxon>Platyhelminthes</taxon>
        <taxon>Trematoda</taxon>
        <taxon>Digenea</taxon>
        <taxon>Plagiorchiida</taxon>
        <taxon>Echinostomata</taxon>
        <taxon>Echinostomatoidea</taxon>
        <taxon>Echinostomatidae</taxon>
        <taxon>Echinostoma</taxon>
    </lineage>
</organism>
<dbReference type="AlphaFoldDB" id="A0A183B569"/>
<reference evidence="1 2" key="2">
    <citation type="submission" date="2018-11" db="EMBL/GenBank/DDBJ databases">
        <authorList>
            <consortium name="Pathogen Informatics"/>
        </authorList>
    </citation>
    <scope>NUCLEOTIDE SEQUENCE [LARGE SCALE GENOMIC DNA]</scope>
    <source>
        <strain evidence="1 2">Egypt</strain>
    </source>
</reference>
<dbReference type="EMBL" id="UZAN01057352">
    <property type="protein sequence ID" value="VDP91626.1"/>
    <property type="molecule type" value="Genomic_DNA"/>
</dbReference>
<evidence type="ECO:0000313" key="3">
    <source>
        <dbReference type="WBParaSite" id="ECPE_0001439401-mRNA-1"/>
    </source>
</evidence>
<dbReference type="Proteomes" id="UP000272942">
    <property type="component" value="Unassembled WGS sequence"/>
</dbReference>
<gene>
    <name evidence="1" type="ORF">ECPE_LOCUS14354</name>
</gene>
<proteinExistence type="predicted"/>
<protein>
    <submittedName>
        <fullName evidence="3">Type II toxin-antitoxin system PemK/MazF family toxin</fullName>
    </submittedName>
</protein>